<evidence type="ECO:0000256" key="1">
    <source>
        <dbReference type="SAM" id="SignalP"/>
    </source>
</evidence>
<gene>
    <name evidence="2" type="ORF">OS493_029000</name>
</gene>
<feature type="chain" id="PRO_5040721998" evidence="1">
    <location>
        <begin position="22"/>
        <end position="127"/>
    </location>
</feature>
<protein>
    <submittedName>
        <fullName evidence="2">Uncharacterized protein</fullName>
    </submittedName>
</protein>
<evidence type="ECO:0000313" key="2">
    <source>
        <dbReference type="EMBL" id="KAJ7370925.1"/>
    </source>
</evidence>
<accession>A0A9W9YWX0</accession>
<keyword evidence="1" id="KW-0732">Signal</keyword>
<organism evidence="2 3">
    <name type="scientific">Desmophyllum pertusum</name>
    <dbReference type="NCBI Taxonomy" id="174260"/>
    <lineage>
        <taxon>Eukaryota</taxon>
        <taxon>Metazoa</taxon>
        <taxon>Cnidaria</taxon>
        <taxon>Anthozoa</taxon>
        <taxon>Hexacorallia</taxon>
        <taxon>Scleractinia</taxon>
        <taxon>Caryophylliina</taxon>
        <taxon>Caryophylliidae</taxon>
        <taxon>Desmophyllum</taxon>
    </lineage>
</organism>
<evidence type="ECO:0000313" key="3">
    <source>
        <dbReference type="Proteomes" id="UP001163046"/>
    </source>
</evidence>
<dbReference type="Proteomes" id="UP001163046">
    <property type="component" value="Unassembled WGS sequence"/>
</dbReference>
<comment type="caution">
    <text evidence="2">The sequence shown here is derived from an EMBL/GenBank/DDBJ whole genome shotgun (WGS) entry which is preliminary data.</text>
</comment>
<dbReference type="AlphaFoldDB" id="A0A9W9YWX0"/>
<dbReference type="OrthoDB" id="10466654at2759"/>
<sequence>MMKTAVSCILLLLLCSVLVEGFGQHNGGGYGRRMKILDQDMERNVVPVHNTGKRVMQMRDQDVDRNVELTSNNNGKRVMQERRDSQYRRNLCLFARELDCDRETSREMIEEFPTNANVDTYIYCALL</sequence>
<keyword evidence="3" id="KW-1185">Reference proteome</keyword>
<feature type="signal peptide" evidence="1">
    <location>
        <begin position="1"/>
        <end position="21"/>
    </location>
</feature>
<name>A0A9W9YWX0_9CNID</name>
<reference evidence="2" key="1">
    <citation type="submission" date="2023-01" db="EMBL/GenBank/DDBJ databases">
        <title>Genome assembly of the deep-sea coral Lophelia pertusa.</title>
        <authorList>
            <person name="Herrera S."/>
            <person name="Cordes E."/>
        </authorList>
    </citation>
    <scope>NUCLEOTIDE SEQUENCE</scope>
    <source>
        <strain evidence="2">USNM1676648</strain>
        <tissue evidence="2">Polyp</tissue>
    </source>
</reference>
<proteinExistence type="predicted"/>
<dbReference type="EMBL" id="MU826854">
    <property type="protein sequence ID" value="KAJ7370925.1"/>
    <property type="molecule type" value="Genomic_DNA"/>
</dbReference>